<evidence type="ECO:0000256" key="6">
    <source>
        <dbReference type="ARBA" id="ARBA00023273"/>
    </source>
</evidence>
<keyword evidence="3" id="KW-0677">Repeat</keyword>
<keyword evidence="4" id="KW-0282">Flagellum</keyword>
<dbReference type="SMART" id="SM00698">
    <property type="entry name" value="MORN"/>
    <property type="match status" value="2"/>
</dbReference>
<dbReference type="EMBL" id="CAVLEF010000280">
    <property type="protein sequence ID" value="CAK1555430.1"/>
    <property type="molecule type" value="Genomic_DNA"/>
</dbReference>
<dbReference type="InterPro" id="IPR042814">
    <property type="entry name" value="Morn5"/>
</dbReference>
<accession>A0AAV1K1F5</accession>
<dbReference type="SUPFAM" id="SSF82185">
    <property type="entry name" value="Histone H3 K4-specific methyltransferase SET7/9 N-terminal domain"/>
    <property type="match status" value="1"/>
</dbReference>
<gene>
    <name evidence="7" type="ORF">LNINA_LOCUS14248</name>
</gene>
<evidence type="ECO:0000256" key="2">
    <source>
        <dbReference type="ARBA" id="ARBA00016322"/>
    </source>
</evidence>
<sequence>MSILKSRDNSDVGAKRISQWEGLMRKFSESHKEQCKSVSLDIPRIQRSVKQFPTGSQYEGTWDVLGMSGYGVYTFPNGVIYEGELDDGLFHGHGELRYPSGETLRGQWKKGVLVEKTLVFDDGLEYDDVDWKYCRMPDRRFTIEINNGLQPAGQSYITPEQPSRDIPPGYYDTGDGFYDPKTKVVYSVHDLTAIISFIKSSIPYRSPSVREQKWIIENCRTNPMEPLGPRKDLYEEWLEPLLKLPRNSRQDSTAYVPSTKSTPSFQQDYDSVYEFGMCFWRKPSEGTWNKRLIKFEPSAPN</sequence>
<keyword evidence="6" id="KW-0966">Cell projection</keyword>
<evidence type="ECO:0000256" key="4">
    <source>
        <dbReference type="ARBA" id="ARBA00022846"/>
    </source>
</evidence>
<dbReference type="InterPro" id="IPR003409">
    <property type="entry name" value="MORN"/>
</dbReference>
<evidence type="ECO:0000313" key="7">
    <source>
        <dbReference type="EMBL" id="CAK1555430.1"/>
    </source>
</evidence>
<keyword evidence="8" id="KW-1185">Reference proteome</keyword>
<dbReference type="Proteomes" id="UP001497472">
    <property type="component" value="Unassembled WGS sequence"/>
</dbReference>
<dbReference type="Pfam" id="PF02493">
    <property type="entry name" value="MORN"/>
    <property type="match status" value="2"/>
</dbReference>
<protein>
    <recommendedName>
        <fullName evidence="2">MORN repeat-containing protein 5</fullName>
    </recommendedName>
</protein>
<evidence type="ECO:0000256" key="1">
    <source>
        <dbReference type="ARBA" id="ARBA00004230"/>
    </source>
</evidence>
<comment type="subcellular location">
    <subcellularLocation>
        <location evidence="1">Cell projection</location>
        <location evidence="1">Cilium</location>
        <location evidence="1">Flagellum</location>
    </subcellularLocation>
</comment>
<dbReference type="PANTHER" id="PTHR46437:SF1">
    <property type="entry name" value="MORN REPEAT-CONTAINING PROTEIN 5"/>
    <property type="match status" value="1"/>
</dbReference>
<dbReference type="AlphaFoldDB" id="A0AAV1K1F5"/>
<reference evidence="7 8" key="1">
    <citation type="submission" date="2023-11" db="EMBL/GenBank/DDBJ databases">
        <authorList>
            <person name="Okamura Y."/>
        </authorList>
    </citation>
    <scope>NUCLEOTIDE SEQUENCE [LARGE SCALE GENOMIC DNA]</scope>
</reference>
<evidence type="ECO:0000313" key="8">
    <source>
        <dbReference type="Proteomes" id="UP001497472"/>
    </source>
</evidence>
<comment type="caution">
    <text evidence="7">The sequence shown here is derived from an EMBL/GenBank/DDBJ whole genome shotgun (WGS) entry which is preliminary data.</text>
</comment>
<name>A0AAV1K1F5_9NEOP</name>
<organism evidence="7 8">
    <name type="scientific">Leptosia nina</name>
    <dbReference type="NCBI Taxonomy" id="320188"/>
    <lineage>
        <taxon>Eukaryota</taxon>
        <taxon>Metazoa</taxon>
        <taxon>Ecdysozoa</taxon>
        <taxon>Arthropoda</taxon>
        <taxon>Hexapoda</taxon>
        <taxon>Insecta</taxon>
        <taxon>Pterygota</taxon>
        <taxon>Neoptera</taxon>
        <taxon>Endopterygota</taxon>
        <taxon>Lepidoptera</taxon>
        <taxon>Glossata</taxon>
        <taxon>Ditrysia</taxon>
        <taxon>Papilionoidea</taxon>
        <taxon>Pieridae</taxon>
        <taxon>Pierinae</taxon>
        <taxon>Leptosia</taxon>
    </lineage>
</organism>
<evidence type="ECO:0000256" key="5">
    <source>
        <dbReference type="ARBA" id="ARBA00023069"/>
    </source>
</evidence>
<dbReference type="GO" id="GO:0031514">
    <property type="term" value="C:motile cilium"/>
    <property type="evidence" value="ECO:0007669"/>
    <property type="project" value="UniProtKB-SubCell"/>
</dbReference>
<proteinExistence type="predicted"/>
<evidence type="ECO:0000256" key="3">
    <source>
        <dbReference type="ARBA" id="ARBA00022737"/>
    </source>
</evidence>
<keyword evidence="5" id="KW-0969">Cilium</keyword>
<dbReference type="Gene3D" id="2.20.110.10">
    <property type="entry name" value="Histone H3 K4-specific methyltransferase SET7/9 N-terminal domain"/>
    <property type="match status" value="1"/>
</dbReference>
<dbReference type="PANTHER" id="PTHR46437">
    <property type="entry name" value="MORN REPEAT-CONTAINING PROTEIN 5"/>
    <property type="match status" value="1"/>
</dbReference>